<dbReference type="AlphaFoldDB" id="B3E2Q0"/>
<dbReference type="Proteomes" id="UP000002420">
    <property type="component" value="Chromosome"/>
</dbReference>
<evidence type="ECO:0000256" key="1">
    <source>
        <dbReference type="SAM" id="SignalP"/>
    </source>
</evidence>
<keyword evidence="3" id="KW-1185">Reference proteome</keyword>
<dbReference type="RefSeq" id="WP_012470046.1">
    <property type="nucleotide sequence ID" value="NC_010814.1"/>
</dbReference>
<accession>B3E2Q0</accession>
<reference evidence="2 3" key="1">
    <citation type="submission" date="2008-05" db="EMBL/GenBank/DDBJ databases">
        <title>Complete sequence of chromosome of Geobacter lovleyi SZ.</title>
        <authorList>
            <consortium name="US DOE Joint Genome Institute"/>
            <person name="Lucas S."/>
            <person name="Copeland A."/>
            <person name="Lapidus A."/>
            <person name="Glavina del Rio T."/>
            <person name="Dalin E."/>
            <person name="Tice H."/>
            <person name="Bruce D."/>
            <person name="Goodwin L."/>
            <person name="Pitluck S."/>
            <person name="Chertkov O."/>
            <person name="Meincke L."/>
            <person name="Brettin T."/>
            <person name="Detter J.C."/>
            <person name="Han C."/>
            <person name="Tapia R."/>
            <person name="Kuske C.R."/>
            <person name="Schmutz J."/>
            <person name="Larimer F."/>
            <person name="Land M."/>
            <person name="Hauser L."/>
            <person name="Kyrpides N."/>
            <person name="Mikhailova N."/>
            <person name="Sung Y."/>
            <person name="Fletcher K.E."/>
            <person name="Ritalahti K.M."/>
            <person name="Loeffler F.E."/>
            <person name="Richardson P."/>
        </authorList>
    </citation>
    <scope>NUCLEOTIDE SEQUENCE [LARGE SCALE GENOMIC DNA]</scope>
    <source>
        <strain evidence="3">ATCC BAA-1151 / DSM 17278 / SZ</strain>
    </source>
</reference>
<keyword evidence="1" id="KW-0732">Signal</keyword>
<dbReference type="EMBL" id="CP001089">
    <property type="protein sequence ID" value="ACD95707.1"/>
    <property type="molecule type" value="Genomic_DNA"/>
</dbReference>
<dbReference type="STRING" id="398767.Glov_1991"/>
<feature type="signal peptide" evidence="1">
    <location>
        <begin position="1"/>
        <end position="21"/>
    </location>
</feature>
<proteinExistence type="predicted"/>
<sequence>MNYFLSIFCVCQILVATSALAADFTGTWCRPQHSGMPDDIIWVAAGTELYSVKLTEGWQGKHYSQGVASAVGNKLIATLKGEASGKTIHAVMALSDNQLSYRSYKDNQTSHYWQGNYQRCSKP</sequence>
<gene>
    <name evidence="2" type="ordered locus">Glov_1991</name>
</gene>
<evidence type="ECO:0000313" key="2">
    <source>
        <dbReference type="EMBL" id="ACD95707.1"/>
    </source>
</evidence>
<name>B3E2Q0_TRIL1</name>
<protein>
    <submittedName>
        <fullName evidence="2">Uncharacterized protein</fullName>
    </submittedName>
</protein>
<dbReference type="HOGENOM" id="CLU_2011962_0_0_7"/>
<organism evidence="2 3">
    <name type="scientific">Trichlorobacter lovleyi (strain ATCC BAA-1151 / DSM 17278 / SZ)</name>
    <name type="common">Geobacter lovleyi</name>
    <dbReference type="NCBI Taxonomy" id="398767"/>
    <lineage>
        <taxon>Bacteria</taxon>
        <taxon>Pseudomonadati</taxon>
        <taxon>Thermodesulfobacteriota</taxon>
        <taxon>Desulfuromonadia</taxon>
        <taxon>Geobacterales</taxon>
        <taxon>Geobacteraceae</taxon>
        <taxon>Trichlorobacter</taxon>
    </lineage>
</organism>
<dbReference type="KEGG" id="glo:Glov_1991"/>
<evidence type="ECO:0000313" key="3">
    <source>
        <dbReference type="Proteomes" id="UP000002420"/>
    </source>
</evidence>
<feature type="chain" id="PRO_5002786089" evidence="1">
    <location>
        <begin position="22"/>
        <end position="123"/>
    </location>
</feature>